<evidence type="ECO:0000256" key="4">
    <source>
        <dbReference type="ARBA" id="ARBA00022741"/>
    </source>
</evidence>
<dbReference type="SUPFAM" id="SSF52058">
    <property type="entry name" value="L domain-like"/>
    <property type="match status" value="1"/>
</dbReference>
<dbReference type="InterPro" id="IPR055414">
    <property type="entry name" value="LRR_R13L4/SHOC2-like"/>
</dbReference>
<dbReference type="PANTHER" id="PTHR23155">
    <property type="entry name" value="DISEASE RESISTANCE PROTEIN RP"/>
    <property type="match status" value="1"/>
</dbReference>
<evidence type="ECO:0000256" key="1">
    <source>
        <dbReference type="ARBA" id="ARBA00008894"/>
    </source>
</evidence>
<evidence type="ECO:0000256" key="6">
    <source>
        <dbReference type="ARBA" id="ARBA00023054"/>
    </source>
</evidence>
<accession>C5Y6R2</accession>
<dbReference type="InterPro" id="IPR044974">
    <property type="entry name" value="Disease_R_plants"/>
</dbReference>
<dbReference type="Proteomes" id="UP000000768">
    <property type="component" value="Chromosome 5"/>
</dbReference>
<protein>
    <submittedName>
        <fullName evidence="11">Uncharacterized protein</fullName>
    </submittedName>
</protein>
<keyword evidence="12" id="KW-1185">Reference proteome</keyword>
<dbReference type="GO" id="GO:0043531">
    <property type="term" value="F:ADP binding"/>
    <property type="evidence" value="ECO:0007669"/>
    <property type="project" value="InterPro"/>
</dbReference>
<dbReference type="KEGG" id="sbi:8074323"/>
<dbReference type="Gramene" id="EES08151">
    <property type="protein sequence ID" value="EES08151"/>
    <property type="gene ID" value="SORBI_3005G071700"/>
</dbReference>
<dbReference type="Gene3D" id="1.20.5.4130">
    <property type="match status" value="1"/>
</dbReference>
<dbReference type="InterPro" id="IPR027417">
    <property type="entry name" value="P-loop_NTPase"/>
</dbReference>
<evidence type="ECO:0000256" key="2">
    <source>
        <dbReference type="ARBA" id="ARBA00022614"/>
    </source>
</evidence>
<dbReference type="PANTHER" id="PTHR23155:SF931">
    <property type="entry name" value="OS01G0547000 PROTEIN"/>
    <property type="match status" value="1"/>
</dbReference>
<evidence type="ECO:0000313" key="11">
    <source>
        <dbReference type="EMBL" id="EES08151.1"/>
    </source>
</evidence>
<gene>
    <name evidence="11" type="ORF">SORBI_3005G071700</name>
</gene>
<feature type="domain" description="Disease resistance R13L4/SHOC-2-like LRR" evidence="10">
    <location>
        <begin position="548"/>
        <end position="851"/>
    </location>
</feature>
<reference evidence="11 12" key="1">
    <citation type="journal article" date="2009" name="Nature">
        <title>The Sorghum bicolor genome and the diversification of grasses.</title>
        <authorList>
            <person name="Paterson A.H."/>
            <person name="Bowers J.E."/>
            <person name="Bruggmann R."/>
            <person name="Dubchak I."/>
            <person name="Grimwood J."/>
            <person name="Gundlach H."/>
            <person name="Haberer G."/>
            <person name="Hellsten U."/>
            <person name="Mitros T."/>
            <person name="Poliakov A."/>
            <person name="Schmutz J."/>
            <person name="Spannagl M."/>
            <person name="Tang H."/>
            <person name="Wang X."/>
            <person name="Wicker T."/>
            <person name="Bharti A.K."/>
            <person name="Chapman J."/>
            <person name="Feltus F.A."/>
            <person name="Gowik U."/>
            <person name="Grigoriev I.V."/>
            <person name="Lyons E."/>
            <person name="Maher C.A."/>
            <person name="Martis M."/>
            <person name="Narechania A."/>
            <person name="Otillar R.P."/>
            <person name="Penning B.W."/>
            <person name="Salamov A.A."/>
            <person name="Wang Y."/>
            <person name="Zhang L."/>
            <person name="Carpita N.C."/>
            <person name="Freeling M."/>
            <person name="Gingle A.R."/>
            <person name="Hash C.T."/>
            <person name="Keller B."/>
            <person name="Klein P."/>
            <person name="Kresovich S."/>
            <person name="McCann M.C."/>
            <person name="Ming R."/>
            <person name="Peterson D.G."/>
            <person name="Mehboob-ur-Rahman"/>
            <person name="Ware D."/>
            <person name="Westhoff P."/>
            <person name="Mayer K.F."/>
            <person name="Messing J."/>
            <person name="Rokhsar D.S."/>
        </authorList>
    </citation>
    <scope>NUCLEOTIDE SEQUENCE [LARGE SCALE GENOMIC DNA]</scope>
    <source>
        <strain evidence="12">cv. BTx623</strain>
    </source>
</reference>
<dbReference type="GO" id="GO:0009626">
    <property type="term" value="P:plant-type hypersensitive response"/>
    <property type="evidence" value="ECO:0007669"/>
    <property type="project" value="UniProtKB-ARBA"/>
</dbReference>
<evidence type="ECO:0000256" key="5">
    <source>
        <dbReference type="ARBA" id="ARBA00022821"/>
    </source>
</evidence>
<dbReference type="HOGENOM" id="CLU_000837_25_4_1"/>
<evidence type="ECO:0000259" key="7">
    <source>
        <dbReference type="Pfam" id="PF00931"/>
    </source>
</evidence>
<proteinExistence type="inferred from homology"/>
<dbReference type="Pfam" id="PF23598">
    <property type="entry name" value="LRR_14"/>
    <property type="match status" value="1"/>
</dbReference>
<dbReference type="GO" id="GO:0002758">
    <property type="term" value="P:innate immune response-activating signaling pathway"/>
    <property type="evidence" value="ECO:0007669"/>
    <property type="project" value="UniProtKB-ARBA"/>
</dbReference>
<dbReference type="CDD" id="cd14798">
    <property type="entry name" value="RX-CC_like"/>
    <property type="match status" value="1"/>
</dbReference>
<dbReference type="Gene3D" id="1.10.10.10">
    <property type="entry name" value="Winged helix-like DNA-binding domain superfamily/Winged helix DNA-binding domain"/>
    <property type="match status" value="1"/>
</dbReference>
<feature type="domain" description="NB-ARC" evidence="7">
    <location>
        <begin position="177"/>
        <end position="346"/>
    </location>
</feature>
<dbReference type="InterPro" id="IPR041118">
    <property type="entry name" value="Rx_N"/>
</dbReference>
<dbReference type="InterPro" id="IPR058922">
    <property type="entry name" value="WHD_DRP"/>
</dbReference>
<dbReference type="FunFam" id="3.40.50.300:FF:001091">
    <property type="entry name" value="Probable disease resistance protein At1g61300"/>
    <property type="match status" value="1"/>
</dbReference>
<dbReference type="STRING" id="4558.C5Y6R2"/>
<reference evidence="12" key="2">
    <citation type="journal article" date="2018" name="Plant J.">
        <title>The Sorghum bicolor reference genome: improved assembly, gene annotations, a transcriptome atlas, and signatures of genome organization.</title>
        <authorList>
            <person name="McCormick R.F."/>
            <person name="Truong S.K."/>
            <person name="Sreedasyam A."/>
            <person name="Jenkins J."/>
            <person name="Shu S."/>
            <person name="Sims D."/>
            <person name="Kennedy M."/>
            <person name="Amirebrahimi M."/>
            <person name="Weers B.D."/>
            <person name="McKinley B."/>
            <person name="Mattison A."/>
            <person name="Morishige D.T."/>
            <person name="Grimwood J."/>
            <person name="Schmutz J."/>
            <person name="Mullet J.E."/>
        </authorList>
    </citation>
    <scope>NUCLEOTIDE SEQUENCE [LARGE SCALE GENOMIC DNA]</scope>
    <source>
        <strain evidence="12">cv. BTx623</strain>
    </source>
</reference>
<dbReference type="SUPFAM" id="SSF52540">
    <property type="entry name" value="P-loop containing nucleoside triphosphate hydrolases"/>
    <property type="match status" value="1"/>
</dbReference>
<dbReference type="InterPro" id="IPR038005">
    <property type="entry name" value="RX-like_CC"/>
</dbReference>
<keyword evidence="5" id="KW-0611">Plant defense</keyword>
<keyword evidence="4" id="KW-0547">Nucleotide-binding</keyword>
<evidence type="ECO:0000313" key="12">
    <source>
        <dbReference type="Proteomes" id="UP000000768"/>
    </source>
</evidence>
<dbReference type="Pfam" id="PF23559">
    <property type="entry name" value="WHD_DRP"/>
    <property type="match status" value="1"/>
</dbReference>
<dbReference type="InterPro" id="IPR036388">
    <property type="entry name" value="WH-like_DNA-bd_sf"/>
</dbReference>
<dbReference type="Pfam" id="PF00931">
    <property type="entry name" value="NB-ARC"/>
    <property type="match status" value="1"/>
</dbReference>
<evidence type="ECO:0000259" key="10">
    <source>
        <dbReference type="Pfam" id="PF23598"/>
    </source>
</evidence>
<dbReference type="PRINTS" id="PR00364">
    <property type="entry name" value="DISEASERSIST"/>
</dbReference>
<dbReference type="Gene3D" id="1.10.8.430">
    <property type="entry name" value="Helical domain of apoptotic protease-activating factors"/>
    <property type="match status" value="1"/>
</dbReference>
<dbReference type="InterPro" id="IPR042197">
    <property type="entry name" value="Apaf_helical"/>
</dbReference>
<dbReference type="OMA" id="WREIRIA"/>
<keyword evidence="2" id="KW-0433">Leucine-rich repeat</keyword>
<comment type="similarity">
    <text evidence="1">Belongs to the disease resistance NB-LRR family.</text>
</comment>
<dbReference type="InterPro" id="IPR002182">
    <property type="entry name" value="NB-ARC"/>
</dbReference>
<dbReference type="FunFam" id="1.10.10.10:FF:000322">
    <property type="entry name" value="Probable disease resistance protein At1g63360"/>
    <property type="match status" value="1"/>
</dbReference>
<evidence type="ECO:0000256" key="3">
    <source>
        <dbReference type="ARBA" id="ARBA00022737"/>
    </source>
</evidence>
<feature type="domain" description="Disease resistance N-terminal" evidence="8">
    <location>
        <begin position="5"/>
        <end position="105"/>
    </location>
</feature>
<name>C5Y6R2_SORBI</name>
<dbReference type="InParanoid" id="C5Y6R2"/>
<keyword evidence="6" id="KW-0175">Coiled coil</keyword>
<dbReference type="Gene3D" id="3.80.10.10">
    <property type="entry name" value="Ribonuclease Inhibitor"/>
    <property type="match status" value="1"/>
</dbReference>
<evidence type="ECO:0000259" key="8">
    <source>
        <dbReference type="Pfam" id="PF18052"/>
    </source>
</evidence>
<dbReference type="GO" id="GO:0042742">
    <property type="term" value="P:defense response to bacterium"/>
    <property type="evidence" value="ECO:0007669"/>
    <property type="project" value="UniProtKB-ARBA"/>
</dbReference>
<evidence type="ECO:0000259" key="9">
    <source>
        <dbReference type="Pfam" id="PF23559"/>
    </source>
</evidence>
<dbReference type="OrthoDB" id="1394818at2759"/>
<feature type="domain" description="Disease resistance protein winged helix" evidence="9">
    <location>
        <begin position="433"/>
        <end position="503"/>
    </location>
</feature>
<dbReference type="eggNOG" id="KOG4658">
    <property type="taxonomic scope" value="Eukaryota"/>
</dbReference>
<organism evidence="11 12">
    <name type="scientific">Sorghum bicolor</name>
    <name type="common">Sorghum</name>
    <name type="synonym">Sorghum vulgare</name>
    <dbReference type="NCBI Taxonomy" id="4558"/>
    <lineage>
        <taxon>Eukaryota</taxon>
        <taxon>Viridiplantae</taxon>
        <taxon>Streptophyta</taxon>
        <taxon>Embryophyta</taxon>
        <taxon>Tracheophyta</taxon>
        <taxon>Spermatophyta</taxon>
        <taxon>Magnoliopsida</taxon>
        <taxon>Liliopsida</taxon>
        <taxon>Poales</taxon>
        <taxon>Poaceae</taxon>
        <taxon>PACMAD clade</taxon>
        <taxon>Panicoideae</taxon>
        <taxon>Andropogonodae</taxon>
        <taxon>Andropogoneae</taxon>
        <taxon>Sorghinae</taxon>
        <taxon>Sorghum</taxon>
    </lineage>
</organism>
<sequence length="926" mass="106075">MAEAVVGVLIGKLGAALAKEAATYGASLLYKDASALKGLFGEIRRAEREMESMKAYLRESEKFMDTDETMGIFIKTIRELSFRIEDVVDEFMYKLHGNKHGGFAARIKKKIKHVRIWRRLFRELRDINTELEDTVRRRDRYVIPIMERHTGSTHHFAREDTNQASCFPREEELVGIEDNASKLKGWLVDDLEQRNSKITSVWGMGGVGKTTLVDHVYKSVKLDFDASAWVTVSKSYKVEDLLKKIATEFCMPVNSSTMNMRRLVDIIRRHLEGKRFILVLDDVWGKEVWINNIMPVFPANCTRRFVLTSRLSEVASLASSNCAMKLEPLQDQHSYMLFCKLAFWDNDDKRCPSELSDLVPKFLQKCEGLPIAIACLGRLLSCKPPTYTEWKILFDELELQSVGNTIPGVETILKVSLEDLPYELKNCFLHCALFPEDYELKRRRLIRHWITSGFIKKKENKTIEEVAEGYLNDLVNRSLLQVVMNNEFGRVKCCRMHDVIRHIAIEKSEKECFGNVYEGKTLLVHRTRRLSIQSNNIELLNLSGASQLRQIHVFKRFVDIDRLTPILSSSILLSTLDLQGTEIKVLPNEIFSLFNLRFLGLRNTKIEVLPEAIGRLANLEVLDTWFTCLLSIPNDVAKLIKLRYLYATVKVTEGSFSRNRGVKMPRGIKNLTGLHALQNVKATSETLCDVAALTELRTFSVDDVTSEHSLILRNALLKMSNLVSLSITSMSNANEVLPLEELCLPESLCKLGLTGKLKQNRMPHILSSWLHLNNLTQLYLMSSKLDEKSFPTLMVLHSLCLITLDKAYDGQTLCFPSQSFSRLKELRVWCAPWLNRVDIEEDALGSLAKLWFVECPELKRLPYGLKYLTILDELHLVNTAVEFMELANECEEELMKISHIRKFTIISNEKNFRRRSVPSEGNEFAA</sequence>
<dbReference type="Gene3D" id="3.40.50.300">
    <property type="entry name" value="P-loop containing nucleotide triphosphate hydrolases"/>
    <property type="match status" value="1"/>
</dbReference>
<dbReference type="AlphaFoldDB" id="C5Y6R2"/>
<keyword evidence="3" id="KW-0677">Repeat</keyword>
<dbReference type="EMBL" id="CM000764">
    <property type="protein sequence ID" value="EES08151.1"/>
    <property type="molecule type" value="Genomic_DNA"/>
</dbReference>
<dbReference type="Pfam" id="PF18052">
    <property type="entry name" value="Rx_N"/>
    <property type="match status" value="1"/>
</dbReference>
<dbReference type="InterPro" id="IPR032675">
    <property type="entry name" value="LRR_dom_sf"/>
</dbReference>